<evidence type="ECO:0000256" key="1">
    <source>
        <dbReference type="SAM" id="MobiDB-lite"/>
    </source>
</evidence>
<reference evidence="2 3" key="1">
    <citation type="journal article" date="2014" name="Agronomy (Basel)">
        <title>A Draft Genome Sequence for Ensete ventricosum, the Drought-Tolerant Tree Against Hunger.</title>
        <authorList>
            <person name="Harrison J."/>
            <person name="Moore K.A."/>
            <person name="Paszkiewicz K."/>
            <person name="Jones T."/>
            <person name="Grant M."/>
            <person name="Ambacheew D."/>
            <person name="Muzemil S."/>
            <person name="Studholme D.J."/>
        </authorList>
    </citation>
    <scope>NUCLEOTIDE SEQUENCE [LARGE SCALE GENOMIC DNA]</scope>
</reference>
<accession>A0A426XQQ7</accession>
<sequence>MSTGESPFSVTFGIEAVTAQGNLSHSSGREFRRGILETRLAEEPRSPRRRESLGTSMNPRVSKNRCQTL</sequence>
<feature type="compositionally biased region" description="Basic and acidic residues" evidence="1">
    <location>
        <begin position="35"/>
        <end position="52"/>
    </location>
</feature>
<dbReference type="Proteomes" id="UP000287651">
    <property type="component" value="Unassembled WGS sequence"/>
</dbReference>
<gene>
    <name evidence="2" type="ORF">B296_00024958</name>
</gene>
<evidence type="ECO:0000313" key="2">
    <source>
        <dbReference type="EMBL" id="RRT41771.1"/>
    </source>
</evidence>
<name>A0A426XQQ7_ENSVE</name>
<dbReference type="EMBL" id="AMZH03018310">
    <property type="protein sequence ID" value="RRT41771.1"/>
    <property type="molecule type" value="Genomic_DNA"/>
</dbReference>
<comment type="caution">
    <text evidence="2">The sequence shown here is derived from an EMBL/GenBank/DDBJ whole genome shotgun (WGS) entry which is preliminary data.</text>
</comment>
<organism evidence="2 3">
    <name type="scientific">Ensete ventricosum</name>
    <name type="common">Abyssinian banana</name>
    <name type="synonym">Musa ensete</name>
    <dbReference type="NCBI Taxonomy" id="4639"/>
    <lineage>
        <taxon>Eukaryota</taxon>
        <taxon>Viridiplantae</taxon>
        <taxon>Streptophyta</taxon>
        <taxon>Embryophyta</taxon>
        <taxon>Tracheophyta</taxon>
        <taxon>Spermatophyta</taxon>
        <taxon>Magnoliopsida</taxon>
        <taxon>Liliopsida</taxon>
        <taxon>Zingiberales</taxon>
        <taxon>Musaceae</taxon>
        <taxon>Ensete</taxon>
    </lineage>
</organism>
<proteinExistence type="predicted"/>
<dbReference type="AlphaFoldDB" id="A0A426XQQ7"/>
<protein>
    <submittedName>
        <fullName evidence="2">Uncharacterized protein</fullName>
    </submittedName>
</protein>
<evidence type="ECO:0000313" key="3">
    <source>
        <dbReference type="Proteomes" id="UP000287651"/>
    </source>
</evidence>
<feature type="region of interest" description="Disordered" evidence="1">
    <location>
        <begin position="35"/>
        <end position="69"/>
    </location>
</feature>
<feature type="compositionally biased region" description="Polar residues" evidence="1">
    <location>
        <begin position="53"/>
        <end position="69"/>
    </location>
</feature>